<evidence type="ECO:0000256" key="1">
    <source>
        <dbReference type="SAM" id="MobiDB-lite"/>
    </source>
</evidence>
<organism evidence="2 3">
    <name type="scientific">Paracoccus sulfuroxidans</name>
    <dbReference type="NCBI Taxonomy" id="384678"/>
    <lineage>
        <taxon>Bacteria</taxon>
        <taxon>Pseudomonadati</taxon>
        <taxon>Pseudomonadota</taxon>
        <taxon>Alphaproteobacteria</taxon>
        <taxon>Rhodobacterales</taxon>
        <taxon>Paracoccaceae</taxon>
        <taxon>Paracoccus</taxon>
    </lineage>
</organism>
<evidence type="ECO:0000313" key="3">
    <source>
        <dbReference type="Proteomes" id="UP000316225"/>
    </source>
</evidence>
<sequence>MKLLIERGLMFGNLIRVNSPAWIGFYNRALEKLTGRRTELTEFHIDLAGFSPEIGDELGDLDYLNPKSGNRQFILLTTEQKTAPLLNANFSVLRNILRRFIVQNESQLFSLTARDAVVGEIDSLVWRITSPADLLSIKQIQITADTTGNHVAESDQLTALIDRFRSEPDAWWDDVLIARMIEQARKTGDVVRNPVHLQHTRFDVPDYRTSEFGGVYVFRSPTIKAMVFVDPAQKVSIPGVVTMSLDQVNEIAAWMARAVLTEAIISDRSGNAASILRQKIDFILIDAAVRLGIDTGGATRAELRRAAGRMGEALPPEIRGLSALLRYAEQGGDWPVVDSSDPAYFYALRARPGPARDLLNMLLTELAPHDVRALFIMNKALFYRLYQGWDPKKQEYVADHLAREYQVDKQGTRDALFGPEPSMDEPEADDPPQRPGPWGVPRVQLDERRTPVPASPWGPAR</sequence>
<proteinExistence type="predicted"/>
<gene>
    <name evidence="2" type="ORF">IQ24_00587</name>
</gene>
<protein>
    <submittedName>
        <fullName evidence="2">Uncharacterized protein</fullName>
    </submittedName>
</protein>
<dbReference type="Pfam" id="PF20343">
    <property type="entry name" value="DUF6638"/>
    <property type="match status" value="1"/>
</dbReference>
<feature type="region of interest" description="Disordered" evidence="1">
    <location>
        <begin position="409"/>
        <end position="461"/>
    </location>
</feature>
<dbReference type="RefSeq" id="WP_145396253.1">
    <property type="nucleotide sequence ID" value="NZ_VLKU01000002.1"/>
</dbReference>
<dbReference type="Proteomes" id="UP000316225">
    <property type="component" value="Unassembled WGS sequence"/>
</dbReference>
<comment type="caution">
    <text evidence="2">The sequence shown here is derived from an EMBL/GenBank/DDBJ whole genome shotgun (WGS) entry which is preliminary data.</text>
</comment>
<reference evidence="2 3" key="1">
    <citation type="journal article" date="2015" name="Stand. Genomic Sci.">
        <title>Genomic Encyclopedia of Bacterial and Archaeal Type Strains, Phase III: the genomes of soil and plant-associated and newly described type strains.</title>
        <authorList>
            <person name="Whitman W.B."/>
            <person name="Woyke T."/>
            <person name="Klenk H.P."/>
            <person name="Zhou Y."/>
            <person name="Lilburn T.G."/>
            <person name="Beck B.J."/>
            <person name="De Vos P."/>
            <person name="Vandamme P."/>
            <person name="Eisen J.A."/>
            <person name="Garrity G."/>
            <person name="Hugenholtz P."/>
            <person name="Kyrpides N.C."/>
        </authorList>
    </citation>
    <scope>NUCLEOTIDE SEQUENCE [LARGE SCALE GENOMIC DNA]</scope>
    <source>
        <strain evidence="2 3">CGMCC 1.5364</strain>
    </source>
</reference>
<dbReference type="AlphaFoldDB" id="A0A562NX71"/>
<keyword evidence="3" id="KW-1185">Reference proteome</keyword>
<dbReference type="OrthoDB" id="8430253at2"/>
<accession>A0A562NX71</accession>
<name>A0A562NX71_9RHOB</name>
<evidence type="ECO:0000313" key="2">
    <source>
        <dbReference type="EMBL" id="TWI36804.1"/>
    </source>
</evidence>
<dbReference type="InterPro" id="IPR046578">
    <property type="entry name" value="DUF6638"/>
</dbReference>
<dbReference type="EMBL" id="VLKU01000002">
    <property type="protein sequence ID" value="TWI36804.1"/>
    <property type="molecule type" value="Genomic_DNA"/>
</dbReference>